<organism evidence="6 7">
    <name type="scientific">Sorghum bicolor</name>
    <name type="common">Sorghum</name>
    <name type="synonym">Sorghum vulgare</name>
    <dbReference type="NCBI Taxonomy" id="4558"/>
    <lineage>
        <taxon>Eukaryota</taxon>
        <taxon>Viridiplantae</taxon>
        <taxon>Streptophyta</taxon>
        <taxon>Embryophyta</taxon>
        <taxon>Tracheophyta</taxon>
        <taxon>Spermatophyta</taxon>
        <taxon>Magnoliopsida</taxon>
        <taxon>Liliopsida</taxon>
        <taxon>Poales</taxon>
        <taxon>Poaceae</taxon>
        <taxon>PACMAD clade</taxon>
        <taxon>Panicoideae</taxon>
        <taxon>Andropogonodae</taxon>
        <taxon>Andropogoneae</taxon>
        <taxon>Sorghinae</taxon>
        <taxon>Sorghum</taxon>
    </lineage>
</organism>
<keyword evidence="7" id="KW-1185">Reference proteome</keyword>
<dbReference type="GO" id="GO:0008061">
    <property type="term" value="F:chitin binding"/>
    <property type="evidence" value="ECO:0007669"/>
    <property type="project" value="UniProtKB-KW"/>
</dbReference>
<dbReference type="STRING" id="4558.C5Y6Z7"/>
<feature type="signal peptide" evidence="4">
    <location>
        <begin position="1"/>
        <end position="27"/>
    </location>
</feature>
<sequence length="150" mass="16294">MANHRAAAALLLVASIFVMVAISRADARLTMGPNKMAALSHDSHGRGFMADVVASRQPKPTCDNCEQPEPEPEPKPKPEPEPKPKPEPEPEPKPELTCNKVHGRGETCYSVGESAGLTQDQFLDFNPNLCCEKLFVGQWVCLEATSGCHD</sequence>
<feature type="chain" id="PRO_5002960073" description="LysM domain-containing protein" evidence="4">
    <location>
        <begin position="28"/>
        <end position="150"/>
    </location>
</feature>
<dbReference type="InterPro" id="IPR036779">
    <property type="entry name" value="LysM_dom_sf"/>
</dbReference>
<proteinExistence type="predicted"/>
<dbReference type="InterPro" id="IPR018392">
    <property type="entry name" value="LysM"/>
</dbReference>
<dbReference type="Pfam" id="PF01476">
    <property type="entry name" value="LysM"/>
    <property type="match status" value="1"/>
</dbReference>
<protein>
    <recommendedName>
        <fullName evidence="5">LysM domain-containing protein</fullName>
    </recommendedName>
</protein>
<dbReference type="AlphaFoldDB" id="C5Y6Z7"/>
<gene>
    <name evidence="6" type="ORF">SORBI_3005G197800</name>
</gene>
<reference evidence="7" key="2">
    <citation type="journal article" date="2018" name="Plant J.">
        <title>The Sorghum bicolor reference genome: improved assembly, gene annotations, a transcriptome atlas, and signatures of genome organization.</title>
        <authorList>
            <person name="McCormick R.F."/>
            <person name="Truong S.K."/>
            <person name="Sreedasyam A."/>
            <person name="Jenkins J."/>
            <person name="Shu S."/>
            <person name="Sims D."/>
            <person name="Kennedy M."/>
            <person name="Amirebrahimi M."/>
            <person name="Weers B.D."/>
            <person name="McKinley B."/>
            <person name="Mattison A."/>
            <person name="Morishige D.T."/>
            <person name="Grimwood J."/>
            <person name="Schmutz J."/>
            <person name="Mullet J.E."/>
        </authorList>
    </citation>
    <scope>NUCLEOTIDE SEQUENCE [LARGE SCALE GENOMIC DNA]</scope>
    <source>
        <strain evidence="7">cv. BTx623</strain>
    </source>
</reference>
<dbReference type="Gramene" id="EES10170">
    <property type="protein sequence ID" value="EES10170"/>
    <property type="gene ID" value="SORBI_3005G197800"/>
</dbReference>
<reference evidence="6 7" key="1">
    <citation type="journal article" date="2009" name="Nature">
        <title>The Sorghum bicolor genome and the diversification of grasses.</title>
        <authorList>
            <person name="Paterson A.H."/>
            <person name="Bowers J.E."/>
            <person name="Bruggmann R."/>
            <person name="Dubchak I."/>
            <person name="Grimwood J."/>
            <person name="Gundlach H."/>
            <person name="Haberer G."/>
            <person name="Hellsten U."/>
            <person name="Mitros T."/>
            <person name="Poliakov A."/>
            <person name="Schmutz J."/>
            <person name="Spannagl M."/>
            <person name="Tang H."/>
            <person name="Wang X."/>
            <person name="Wicker T."/>
            <person name="Bharti A.K."/>
            <person name="Chapman J."/>
            <person name="Feltus F.A."/>
            <person name="Gowik U."/>
            <person name="Grigoriev I.V."/>
            <person name="Lyons E."/>
            <person name="Maher C.A."/>
            <person name="Martis M."/>
            <person name="Narechania A."/>
            <person name="Otillar R.P."/>
            <person name="Penning B.W."/>
            <person name="Salamov A.A."/>
            <person name="Wang Y."/>
            <person name="Zhang L."/>
            <person name="Carpita N.C."/>
            <person name="Freeling M."/>
            <person name="Gingle A.R."/>
            <person name="Hash C.T."/>
            <person name="Keller B."/>
            <person name="Klein P."/>
            <person name="Kresovich S."/>
            <person name="McCann M.C."/>
            <person name="Ming R."/>
            <person name="Peterson D.G."/>
            <person name="Mehboob-ur-Rahman"/>
            <person name="Ware D."/>
            <person name="Westhoff P."/>
            <person name="Mayer K.F."/>
            <person name="Messing J."/>
            <person name="Rokhsar D.S."/>
        </authorList>
    </citation>
    <scope>NUCLEOTIDE SEQUENCE [LARGE SCALE GENOMIC DNA]</scope>
    <source>
        <strain evidence="7">cv. BTx623</strain>
    </source>
</reference>
<evidence type="ECO:0000256" key="4">
    <source>
        <dbReference type="SAM" id="SignalP"/>
    </source>
</evidence>
<dbReference type="PANTHER" id="PTHR34997:SF22">
    <property type="entry name" value="OS01G0783000 PROTEIN"/>
    <property type="match status" value="1"/>
</dbReference>
<dbReference type="OMA" id="TCNTVRG"/>
<dbReference type="Gene3D" id="3.10.350.10">
    <property type="entry name" value="LysM domain"/>
    <property type="match status" value="1"/>
</dbReference>
<dbReference type="EMBL" id="CM000764">
    <property type="protein sequence ID" value="EES10170.1"/>
    <property type="molecule type" value="Genomic_DNA"/>
</dbReference>
<evidence type="ECO:0000256" key="3">
    <source>
        <dbReference type="SAM" id="MobiDB-lite"/>
    </source>
</evidence>
<feature type="domain" description="LysM" evidence="5">
    <location>
        <begin position="104"/>
        <end position="141"/>
    </location>
</feature>
<name>C5Y6Z7_SORBI</name>
<dbReference type="eggNOG" id="ENOG502S9MR">
    <property type="taxonomic scope" value="Eukaryota"/>
</dbReference>
<evidence type="ECO:0000313" key="6">
    <source>
        <dbReference type="EMBL" id="EES10170.1"/>
    </source>
</evidence>
<keyword evidence="2" id="KW-0843">Virulence</keyword>
<dbReference type="InterPro" id="IPR052210">
    <property type="entry name" value="LysM1-like"/>
</dbReference>
<dbReference type="HOGENOM" id="CLU_141309_0_0_1"/>
<dbReference type="PANTHER" id="PTHR34997">
    <property type="entry name" value="AM15"/>
    <property type="match status" value="1"/>
</dbReference>
<evidence type="ECO:0000256" key="1">
    <source>
        <dbReference type="ARBA" id="ARBA00022669"/>
    </source>
</evidence>
<feature type="compositionally biased region" description="Basic and acidic residues" evidence="3">
    <location>
        <begin position="72"/>
        <end position="94"/>
    </location>
</feature>
<dbReference type="Proteomes" id="UP000000768">
    <property type="component" value="Chromosome 5"/>
</dbReference>
<dbReference type="SUPFAM" id="SSF54106">
    <property type="entry name" value="LysM domain"/>
    <property type="match status" value="1"/>
</dbReference>
<dbReference type="InParanoid" id="C5Y6Z7"/>
<feature type="region of interest" description="Disordered" evidence="3">
    <location>
        <begin position="48"/>
        <end position="101"/>
    </location>
</feature>
<evidence type="ECO:0000313" key="7">
    <source>
        <dbReference type="Proteomes" id="UP000000768"/>
    </source>
</evidence>
<keyword evidence="1" id="KW-0147">Chitin-binding</keyword>
<accession>C5Y6Z7</accession>
<keyword evidence="4" id="KW-0732">Signal</keyword>
<evidence type="ECO:0000256" key="2">
    <source>
        <dbReference type="ARBA" id="ARBA00023026"/>
    </source>
</evidence>
<evidence type="ECO:0000259" key="5">
    <source>
        <dbReference type="Pfam" id="PF01476"/>
    </source>
</evidence>